<evidence type="ECO:0000256" key="1">
    <source>
        <dbReference type="SAM" id="Phobius"/>
    </source>
</evidence>
<dbReference type="Proteomes" id="UP000249396">
    <property type="component" value="Unassembled WGS sequence"/>
</dbReference>
<dbReference type="InterPro" id="IPR008972">
    <property type="entry name" value="Cupredoxin"/>
</dbReference>
<name>A0A2W4R4C4_9GAMM</name>
<organism evidence="2 3">
    <name type="scientific">Candidatus Methylumidiphilus alinenensis</name>
    <dbReference type="NCBI Taxonomy" id="2202197"/>
    <lineage>
        <taxon>Bacteria</taxon>
        <taxon>Pseudomonadati</taxon>
        <taxon>Pseudomonadota</taxon>
        <taxon>Gammaproteobacteria</taxon>
        <taxon>Methylococcales</taxon>
        <taxon>Candidatus Methylumidiphilus</taxon>
    </lineage>
</organism>
<dbReference type="Gene3D" id="2.60.40.420">
    <property type="entry name" value="Cupredoxins - blue copper proteins"/>
    <property type="match status" value="1"/>
</dbReference>
<sequence>MDMDGGMVMGQNKDKLPAGCEKVSEDVKIEVHAGRKYSKQFPGTIFGFDKHEWRVKPCTRLTVTFVNEDNVRHQWMMHGLPKFLYDKGMFHLEITGPAKITGTLILPAEDKTYLVHCDIAQHMEKGMKGELIVGKGSGTFPSIPGITDPAIPDNYGPSTSQPKPVNMPNAPVKPGDQPPAVASAPSIATTVSGDSSGFFSGTLIIGLLFGFLSAPFLFREIGERCKGMTAADALQCTLKLLTGLYNTLVRFILWLVQRLTGKDKLLPKK</sequence>
<comment type="caution">
    <text evidence="2">The sequence shown here is derived from an EMBL/GenBank/DDBJ whole genome shotgun (WGS) entry which is preliminary data.</text>
</comment>
<dbReference type="SUPFAM" id="SSF49503">
    <property type="entry name" value="Cupredoxins"/>
    <property type="match status" value="1"/>
</dbReference>
<evidence type="ECO:0000313" key="3">
    <source>
        <dbReference type="Proteomes" id="UP000249396"/>
    </source>
</evidence>
<protein>
    <submittedName>
        <fullName evidence="2">Copper oxidase</fullName>
    </submittedName>
</protein>
<keyword evidence="1" id="KW-1133">Transmembrane helix</keyword>
<gene>
    <name evidence="2" type="ORF">DM484_13155</name>
</gene>
<proteinExistence type="predicted"/>
<evidence type="ECO:0000313" key="2">
    <source>
        <dbReference type="EMBL" id="PZN78333.1"/>
    </source>
</evidence>
<keyword evidence="1" id="KW-0812">Transmembrane</keyword>
<dbReference type="AlphaFoldDB" id="A0A2W4R4C4"/>
<keyword evidence="1" id="KW-0472">Membrane</keyword>
<accession>A0A2W4R4C4</accession>
<dbReference type="EMBL" id="QJPH01000321">
    <property type="protein sequence ID" value="PZN78333.1"/>
    <property type="molecule type" value="Genomic_DNA"/>
</dbReference>
<reference evidence="2 3" key="1">
    <citation type="journal article" date="2018" name="Aquat. Microb. Ecol.">
        <title>Gammaproteobacterial methanotrophs dominate.</title>
        <authorList>
            <person name="Rissanen A.J."/>
            <person name="Saarenheimo J."/>
            <person name="Tiirola M."/>
            <person name="Peura S."/>
            <person name="Aalto S.L."/>
            <person name="Karvinen A."/>
            <person name="Nykanen H."/>
        </authorList>
    </citation>
    <scope>NUCLEOTIDE SEQUENCE [LARGE SCALE GENOMIC DNA]</scope>
    <source>
        <strain evidence="2">AMbin10</strain>
    </source>
</reference>
<feature type="transmembrane region" description="Helical" evidence="1">
    <location>
        <begin position="198"/>
        <end position="218"/>
    </location>
</feature>